<proteinExistence type="predicted"/>
<protein>
    <submittedName>
        <fullName evidence="1">Uncharacterized protein</fullName>
    </submittedName>
</protein>
<dbReference type="OrthoDB" id="5863679at2759"/>
<dbReference type="Proteomes" id="UP000054047">
    <property type="component" value="Unassembled WGS sequence"/>
</dbReference>
<organism evidence="1 2">
    <name type="scientific">Ancylostoma duodenale</name>
    <dbReference type="NCBI Taxonomy" id="51022"/>
    <lineage>
        <taxon>Eukaryota</taxon>
        <taxon>Metazoa</taxon>
        <taxon>Ecdysozoa</taxon>
        <taxon>Nematoda</taxon>
        <taxon>Chromadorea</taxon>
        <taxon>Rhabditida</taxon>
        <taxon>Rhabditina</taxon>
        <taxon>Rhabditomorpha</taxon>
        <taxon>Strongyloidea</taxon>
        <taxon>Ancylostomatidae</taxon>
        <taxon>Ancylostomatinae</taxon>
        <taxon>Ancylostoma</taxon>
    </lineage>
</organism>
<reference evidence="1 2" key="1">
    <citation type="submission" date="2013-12" db="EMBL/GenBank/DDBJ databases">
        <title>Draft genome of the parsitic nematode Ancylostoma duodenale.</title>
        <authorList>
            <person name="Mitreva M."/>
        </authorList>
    </citation>
    <scope>NUCLEOTIDE SEQUENCE [LARGE SCALE GENOMIC DNA]</scope>
    <source>
        <strain evidence="1 2">Zhejiang</strain>
    </source>
</reference>
<name>A0A0C2CWR7_9BILA</name>
<sequence>MDIYRNLSANSTASAVVDTVYGRTPVDCDNRDDASRFTPWTGEHACSISGRVVNLTNDQCDAVALDVSELPVKSIQVAQFTETILSLDAYRNLAIVRYVSAAPTENLTPTPVDLNEILKNLGDE</sequence>
<dbReference type="AlphaFoldDB" id="A0A0C2CWR7"/>
<evidence type="ECO:0000313" key="1">
    <source>
        <dbReference type="EMBL" id="KIH54322.1"/>
    </source>
</evidence>
<keyword evidence="2" id="KW-1185">Reference proteome</keyword>
<dbReference type="EMBL" id="KN739285">
    <property type="protein sequence ID" value="KIH54322.1"/>
    <property type="molecule type" value="Genomic_DNA"/>
</dbReference>
<evidence type="ECO:0000313" key="2">
    <source>
        <dbReference type="Proteomes" id="UP000054047"/>
    </source>
</evidence>
<accession>A0A0C2CWR7</accession>
<gene>
    <name evidence="1" type="ORF">ANCDUO_15533</name>
</gene>